<evidence type="ECO:0000313" key="3">
    <source>
        <dbReference type="EMBL" id="ADB14950.1"/>
    </source>
</evidence>
<dbReference type="InterPro" id="IPR045584">
    <property type="entry name" value="Pilin-like"/>
</dbReference>
<dbReference type="InterPro" id="IPR011453">
    <property type="entry name" value="DUF1559"/>
</dbReference>
<keyword evidence="4" id="KW-1185">Reference proteome</keyword>
<protein>
    <recommendedName>
        <fullName evidence="2">DUF1559 domain-containing protein</fullName>
    </recommendedName>
</protein>
<dbReference type="AlphaFoldDB" id="D2R1G5"/>
<dbReference type="NCBIfam" id="TIGR02532">
    <property type="entry name" value="IV_pilin_GFxxxE"/>
    <property type="match status" value="1"/>
</dbReference>
<evidence type="ECO:0000259" key="2">
    <source>
        <dbReference type="Pfam" id="PF07596"/>
    </source>
</evidence>
<dbReference type="Proteomes" id="UP000001887">
    <property type="component" value="Chromosome"/>
</dbReference>
<dbReference type="NCBIfam" id="TIGR04294">
    <property type="entry name" value="pre_pil_HX9DG"/>
    <property type="match status" value="1"/>
</dbReference>
<dbReference type="PROSITE" id="PS00409">
    <property type="entry name" value="PROKAR_NTER_METHYL"/>
    <property type="match status" value="1"/>
</dbReference>
<organism evidence="3 4">
    <name type="scientific">Pirellula staleyi (strain ATCC 27377 / DSM 6068 / ICPB 4128)</name>
    <name type="common">Pirella staleyi</name>
    <dbReference type="NCBI Taxonomy" id="530564"/>
    <lineage>
        <taxon>Bacteria</taxon>
        <taxon>Pseudomonadati</taxon>
        <taxon>Planctomycetota</taxon>
        <taxon>Planctomycetia</taxon>
        <taxon>Pirellulales</taxon>
        <taxon>Pirellulaceae</taxon>
        <taxon>Pirellula</taxon>
    </lineage>
</organism>
<reference evidence="3 4" key="1">
    <citation type="journal article" date="2009" name="Stand. Genomic Sci.">
        <title>Complete genome sequence of Pirellula staleyi type strain (ATCC 27377).</title>
        <authorList>
            <person name="Clum A."/>
            <person name="Tindall B.J."/>
            <person name="Sikorski J."/>
            <person name="Ivanova N."/>
            <person name="Mavrommatis K."/>
            <person name="Lucas S."/>
            <person name="Glavina del Rio T."/>
            <person name="Nolan M."/>
            <person name="Chen F."/>
            <person name="Tice H."/>
            <person name="Pitluck S."/>
            <person name="Cheng J.F."/>
            <person name="Chertkov O."/>
            <person name="Brettin T."/>
            <person name="Han C."/>
            <person name="Detter J.C."/>
            <person name="Kuske C."/>
            <person name="Bruce D."/>
            <person name="Goodwin L."/>
            <person name="Ovchinikova G."/>
            <person name="Pati A."/>
            <person name="Mikhailova N."/>
            <person name="Chen A."/>
            <person name="Palaniappan K."/>
            <person name="Land M."/>
            <person name="Hauser L."/>
            <person name="Chang Y.J."/>
            <person name="Jeffries C.D."/>
            <person name="Chain P."/>
            <person name="Rohde M."/>
            <person name="Goker M."/>
            <person name="Bristow J."/>
            <person name="Eisen J.A."/>
            <person name="Markowitz V."/>
            <person name="Hugenholtz P."/>
            <person name="Kyrpides N.C."/>
            <person name="Klenk H.P."/>
            <person name="Lapidus A."/>
        </authorList>
    </citation>
    <scope>NUCLEOTIDE SEQUENCE [LARGE SCALE GENOMIC DNA]</scope>
    <source>
        <strain evidence="4">ATCC 27377 / DSM 6068 / ICPB 4128</strain>
    </source>
</reference>
<dbReference type="SUPFAM" id="SSF54523">
    <property type="entry name" value="Pili subunits"/>
    <property type="match status" value="1"/>
</dbReference>
<dbReference type="eggNOG" id="COG2165">
    <property type="taxonomic scope" value="Bacteria"/>
</dbReference>
<evidence type="ECO:0000256" key="1">
    <source>
        <dbReference type="SAM" id="Phobius"/>
    </source>
</evidence>
<sequence length="343" mass="37363">MPMNLSRTPSWLHAHKLSVRASARGWSISRGTLLQRGFTLVELLVVIAIIGVLVALLLPAVQSARESARRMQCASQMKQLGLAAHNFHDVRGSFPPGYLGPLPHTQYQDHPSDQQYIGFMAYLLPYMEQSPAHDQIATNMRIDVTDNAWFNNSASVAAGKVRIKTLECPSADLFGHTLGVTATINLHYTSNILDCEIVMFPASSTSAKELGRTTYLGVAGYFGNIPHVSAEQGIFGNRSQTRFSGITDGTSNVLMFGEATGGRDPVTRRRQVGHSWMASSVLTTAWGIKTGDAFDFSSEHPGIVQFCLADGSVRKLSRTIEHESLIKLSGMQDGEVVSQEGVQ</sequence>
<accession>D2R1G5</accession>
<feature type="domain" description="DUF1559" evidence="2">
    <location>
        <begin position="284"/>
        <end position="322"/>
    </location>
</feature>
<dbReference type="Pfam" id="PF07596">
    <property type="entry name" value="SBP_bac_10"/>
    <property type="match status" value="2"/>
</dbReference>
<feature type="transmembrane region" description="Helical" evidence="1">
    <location>
        <begin position="40"/>
        <end position="61"/>
    </location>
</feature>
<dbReference type="PANTHER" id="PTHR30093:SF2">
    <property type="entry name" value="TYPE II SECRETION SYSTEM PROTEIN H"/>
    <property type="match status" value="1"/>
</dbReference>
<dbReference type="InterPro" id="IPR012902">
    <property type="entry name" value="N_methyl_site"/>
</dbReference>
<proteinExistence type="predicted"/>
<dbReference type="STRING" id="530564.Psta_0254"/>
<dbReference type="Pfam" id="PF07963">
    <property type="entry name" value="N_methyl"/>
    <property type="match status" value="1"/>
</dbReference>
<dbReference type="HOGENOM" id="CLU_041661_0_0_0"/>
<evidence type="ECO:0000313" key="4">
    <source>
        <dbReference type="Proteomes" id="UP000001887"/>
    </source>
</evidence>
<keyword evidence="1" id="KW-1133">Transmembrane helix</keyword>
<feature type="domain" description="DUF1559" evidence="2">
    <location>
        <begin position="62"/>
        <end position="279"/>
    </location>
</feature>
<gene>
    <name evidence="3" type="ordered locus">Psta_0254</name>
</gene>
<dbReference type="EMBL" id="CP001848">
    <property type="protein sequence ID" value="ADB14950.1"/>
    <property type="molecule type" value="Genomic_DNA"/>
</dbReference>
<dbReference type="KEGG" id="psl:Psta_0254"/>
<dbReference type="InterPro" id="IPR027558">
    <property type="entry name" value="Pre_pil_HX9DG_C"/>
</dbReference>
<keyword evidence="1" id="KW-0812">Transmembrane</keyword>
<dbReference type="Gene3D" id="3.30.700.10">
    <property type="entry name" value="Glycoprotein, Type 4 Pilin"/>
    <property type="match status" value="1"/>
</dbReference>
<dbReference type="PANTHER" id="PTHR30093">
    <property type="entry name" value="GENERAL SECRETION PATHWAY PROTEIN G"/>
    <property type="match status" value="1"/>
</dbReference>
<keyword evidence="1" id="KW-0472">Membrane</keyword>
<name>D2R1G5_PIRSD</name>